<accession>A0ABP8UI90</accession>
<evidence type="ECO:0000313" key="8">
    <source>
        <dbReference type="Proteomes" id="UP001501442"/>
    </source>
</evidence>
<dbReference type="Proteomes" id="UP001501442">
    <property type="component" value="Unassembled WGS sequence"/>
</dbReference>
<dbReference type="InterPro" id="IPR001647">
    <property type="entry name" value="HTH_TetR"/>
</dbReference>
<keyword evidence="8" id="KW-1185">Reference proteome</keyword>
<evidence type="ECO:0000256" key="5">
    <source>
        <dbReference type="PROSITE-ProRule" id="PRU00335"/>
    </source>
</evidence>
<evidence type="ECO:0000256" key="3">
    <source>
        <dbReference type="ARBA" id="ARBA00023125"/>
    </source>
</evidence>
<dbReference type="PANTHER" id="PTHR30055">
    <property type="entry name" value="HTH-TYPE TRANSCRIPTIONAL REGULATOR RUTR"/>
    <property type="match status" value="1"/>
</dbReference>
<reference evidence="8" key="1">
    <citation type="journal article" date="2019" name="Int. J. Syst. Evol. Microbiol.">
        <title>The Global Catalogue of Microorganisms (GCM) 10K type strain sequencing project: providing services to taxonomists for standard genome sequencing and annotation.</title>
        <authorList>
            <consortium name="The Broad Institute Genomics Platform"/>
            <consortium name="The Broad Institute Genome Sequencing Center for Infectious Disease"/>
            <person name="Wu L."/>
            <person name="Ma J."/>
        </authorList>
    </citation>
    <scope>NUCLEOTIDE SEQUENCE [LARGE SCALE GENOMIC DNA]</scope>
    <source>
        <strain evidence="8">JCM 17939</strain>
    </source>
</reference>
<feature type="DNA-binding region" description="H-T-H motif" evidence="5">
    <location>
        <begin position="17"/>
        <end position="36"/>
    </location>
</feature>
<organism evidence="7 8">
    <name type="scientific">Actinoallomurus vinaceus</name>
    <dbReference type="NCBI Taxonomy" id="1080074"/>
    <lineage>
        <taxon>Bacteria</taxon>
        <taxon>Bacillati</taxon>
        <taxon>Actinomycetota</taxon>
        <taxon>Actinomycetes</taxon>
        <taxon>Streptosporangiales</taxon>
        <taxon>Thermomonosporaceae</taxon>
        <taxon>Actinoallomurus</taxon>
    </lineage>
</organism>
<dbReference type="PRINTS" id="PR00400">
    <property type="entry name" value="TETREPRESSOR"/>
</dbReference>
<dbReference type="SUPFAM" id="SSF46689">
    <property type="entry name" value="Homeodomain-like"/>
    <property type="match status" value="1"/>
</dbReference>
<dbReference type="InterPro" id="IPR004111">
    <property type="entry name" value="Repressor_TetR_C"/>
</dbReference>
<proteinExistence type="predicted"/>
<sequence>MDGALALADEEGLEGLTIRRLAQRLGVTPMALYWHFKNKDELHVALVDRVWSLVDTKVDPEAPWYDRLHALMASAVSVLRAHPSAARLLMAAWIDAPHCYDSMEAGLAILAEGGFKPETAAAICKYGLRTGITLVIGDAQVKPTMTGEEVAEIRRHKRIMLETMSPERYGHVIAAAPALSAGQDSDAEIALGIDIFIAGVRALAPNG</sequence>
<evidence type="ECO:0000256" key="1">
    <source>
        <dbReference type="ARBA" id="ARBA00022491"/>
    </source>
</evidence>
<dbReference type="PROSITE" id="PS50977">
    <property type="entry name" value="HTH_TETR_2"/>
    <property type="match status" value="1"/>
</dbReference>
<dbReference type="PANTHER" id="PTHR30055:SF151">
    <property type="entry name" value="TRANSCRIPTIONAL REGULATORY PROTEIN"/>
    <property type="match status" value="1"/>
</dbReference>
<name>A0ABP8UI90_9ACTN</name>
<keyword evidence="1" id="KW-0678">Repressor</keyword>
<evidence type="ECO:0000313" key="7">
    <source>
        <dbReference type="EMBL" id="GAA4630633.1"/>
    </source>
</evidence>
<dbReference type="SUPFAM" id="SSF48498">
    <property type="entry name" value="Tetracyclin repressor-like, C-terminal domain"/>
    <property type="match status" value="1"/>
</dbReference>
<evidence type="ECO:0000256" key="2">
    <source>
        <dbReference type="ARBA" id="ARBA00023015"/>
    </source>
</evidence>
<keyword evidence="3 5" id="KW-0238">DNA-binding</keyword>
<gene>
    <name evidence="7" type="ORF">GCM10023196_056730</name>
</gene>
<dbReference type="EMBL" id="BAABHK010000008">
    <property type="protein sequence ID" value="GAA4630633.1"/>
    <property type="molecule type" value="Genomic_DNA"/>
</dbReference>
<dbReference type="Pfam" id="PF00440">
    <property type="entry name" value="TetR_N"/>
    <property type="match status" value="1"/>
</dbReference>
<keyword evidence="4" id="KW-0804">Transcription</keyword>
<feature type="domain" description="HTH tetR-type" evidence="6">
    <location>
        <begin position="1"/>
        <end position="54"/>
    </location>
</feature>
<dbReference type="InterPro" id="IPR003012">
    <property type="entry name" value="Tet_transcr_reg_TetR"/>
</dbReference>
<dbReference type="InterPro" id="IPR009057">
    <property type="entry name" value="Homeodomain-like_sf"/>
</dbReference>
<protein>
    <recommendedName>
        <fullName evidence="6">HTH tetR-type domain-containing protein</fullName>
    </recommendedName>
</protein>
<evidence type="ECO:0000256" key="4">
    <source>
        <dbReference type="ARBA" id="ARBA00023163"/>
    </source>
</evidence>
<dbReference type="Pfam" id="PF02909">
    <property type="entry name" value="TetR_C_1"/>
    <property type="match status" value="1"/>
</dbReference>
<comment type="caution">
    <text evidence="7">The sequence shown here is derived from an EMBL/GenBank/DDBJ whole genome shotgun (WGS) entry which is preliminary data.</text>
</comment>
<dbReference type="InterPro" id="IPR036271">
    <property type="entry name" value="Tet_transcr_reg_TetR-rel_C_sf"/>
</dbReference>
<dbReference type="InterPro" id="IPR050109">
    <property type="entry name" value="HTH-type_TetR-like_transc_reg"/>
</dbReference>
<dbReference type="Gene3D" id="1.10.357.10">
    <property type="entry name" value="Tetracycline Repressor, domain 2"/>
    <property type="match status" value="1"/>
</dbReference>
<keyword evidence="2" id="KW-0805">Transcription regulation</keyword>
<evidence type="ECO:0000259" key="6">
    <source>
        <dbReference type="PROSITE" id="PS50977"/>
    </source>
</evidence>